<dbReference type="PANTHER" id="PTHR33048:SF129">
    <property type="entry name" value="INTEGRAL MEMBRANE PROTEIN-RELATED"/>
    <property type="match status" value="1"/>
</dbReference>
<evidence type="ECO:0000256" key="1">
    <source>
        <dbReference type="ARBA" id="ARBA00004141"/>
    </source>
</evidence>
<feature type="transmembrane region" description="Helical" evidence="6">
    <location>
        <begin position="215"/>
        <end position="234"/>
    </location>
</feature>
<feature type="domain" description="Rhodopsin" evidence="7">
    <location>
        <begin position="40"/>
        <end position="276"/>
    </location>
</feature>
<keyword evidence="9" id="KW-1185">Reference proteome</keyword>
<comment type="similarity">
    <text evidence="5">Belongs to the SAT4 family.</text>
</comment>
<name>A0ABR3G5Z4_9PEZI</name>
<evidence type="ECO:0000313" key="8">
    <source>
        <dbReference type="EMBL" id="KAL0631339.1"/>
    </source>
</evidence>
<keyword evidence="3 6" id="KW-1133">Transmembrane helix</keyword>
<organism evidence="8 9">
    <name type="scientific">Discina gigas</name>
    <dbReference type="NCBI Taxonomy" id="1032678"/>
    <lineage>
        <taxon>Eukaryota</taxon>
        <taxon>Fungi</taxon>
        <taxon>Dikarya</taxon>
        <taxon>Ascomycota</taxon>
        <taxon>Pezizomycotina</taxon>
        <taxon>Pezizomycetes</taxon>
        <taxon>Pezizales</taxon>
        <taxon>Discinaceae</taxon>
        <taxon>Discina</taxon>
    </lineage>
</organism>
<dbReference type="Pfam" id="PF20684">
    <property type="entry name" value="Fung_rhodopsin"/>
    <property type="match status" value="1"/>
</dbReference>
<gene>
    <name evidence="8" type="ORF">Q9L58_009801</name>
</gene>
<dbReference type="EMBL" id="JBBBZM010000263">
    <property type="protein sequence ID" value="KAL0631339.1"/>
    <property type="molecule type" value="Genomic_DNA"/>
</dbReference>
<feature type="transmembrane region" description="Helical" evidence="6">
    <location>
        <begin position="254"/>
        <end position="276"/>
    </location>
</feature>
<keyword evidence="4 6" id="KW-0472">Membrane</keyword>
<sequence>MFLNFDSGAPVDGAPSRTRAYLVLGVGFSLHIVTVFIVSARIMVKVKLGKLVVEDVLIIFAQIVALSLLICTVIACKYGFGKHIIDIAPEWIIPYSKISYASIALATLCYYSTKASMLFFYFRIATEPHVRIILHLAIAFITLSSVTIMLINLFGCTPVSGAWNRRPTDVSVCITTSAFYYYTSASNIATDLLLLVLPIPILVRLRIQWAAKLGLVAMFSMGFLTTAFSCVSWWSRYISIQGSDIIWDGAYSWMFTLLELHVGIMTACLPAVRLFVKWIWGDKNVWVGGEDGTIGGGGWARRKMDVKESGGGSREYRRSGDEVASMEMVEGVV</sequence>
<dbReference type="InterPro" id="IPR049326">
    <property type="entry name" value="Rhodopsin_dom_fungi"/>
</dbReference>
<protein>
    <recommendedName>
        <fullName evidence="7">Rhodopsin domain-containing protein</fullName>
    </recommendedName>
</protein>
<feature type="transmembrane region" description="Helical" evidence="6">
    <location>
        <begin position="132"/>
        <end position="154"/>
    </location>
</feature>
<feature type="transmembrane region" description="Helical" evidence="6">
    <location>
        <begin position="92"/>
        <end position="111"/>
    </location>
</feature>
<evidence type="ECO:0000256" key="5">
    <source>
        <dbReference type="ARBA" id="ARBA00038359"/>
    </source>
</evidence>
<keyword evidence="2 6" id="KW-0812">Transmembrane</keyword>
<evidence type="ECO:0000256" key="2">
    <source>
        <dbReference type="ARBA" id="ARBA00022692"/>
    </source>
</evidence>
<comment type="subcellular location">
    <subcellularLocation>
        <location evidence="1">Membrane</location>
        <topology evidence="1">Multi-pass membrane protein</topology>
    </subcellularLocation>
</comment>
<evidence type="ECO:0000256" key="3">
    <source>
        <dbReference type="ARBA" id="ARBA00022989"/>
    </source>
</evidence>
<proteinExistence type="inferred from homology"/>
<evidence type="ECO:0000256" key="4">
    <source>
        <dbReference type="ARBA" id="ARBA00023136"/>
    </source>
</evidence>
<comment type="caution">
    <text evidence="8">The sequence shown here is derived from an EMBL/GenBank/DDBJ whole genome shotgun (WGS) entry which is preliminary data.</text>
</comment>
<evidence type="ECO:0000259" key="7">
    <source>
        <dbReference type="Pfam" id="PF20684"/>
    </source>
</evidence>
<evidence type="ECO:0000256" key="6">
    <source>
        <dbReference type="SAM" id="Phobius"/>
    </source>
</evidence>
<feature type="transmembrane region" description="Helical" evidence="6">
    <location>
        <begin position="20"/>
        <end position="44"/>
    </location>
</feature>
<accession>A0ABR3G5Z4</accession>
<evidence type="ECO:0000313" key="9">
    <source>
        <dbReference type="Proteomes" id="UP001447188"/>
    </source>
</evidence>
<reference evidence="8 9" key="1">
    <citation type="submission" date="2024-02" db="EMBL/GenBank/DDBJ databases">
        <title>Discinaceae phylogenomics.</title>
        <authorList>
            <person name="Dirks A.C."/>
            <person name="James T.Y."/>
        </authorList>
    </citation>
    <scope>NUCLEOTIDE SEQUENCE [LARGE SCALE GENOMIC DNA]</scope>
    <source>
        <strain evidence="8 9">ACD0624</strain>
    </source>
</reference>
<dbReference type="PANTHER" id="PTHR33048">
    <property type="entry name" value="PTH11-LIKE INTEGRAL MEMBRANE PROTEIN (AFU_ORTHOLOGUE AFUA_5G11245)"/>
    <property type="match status" value="1"/>
</dbReference>
<dbReference type="InterPro" id="IPR052337">
    <property type="entry name" value="SAT4-like"/>
</dbReference>
<feature type="transmembrane region" description="Helical" evidence="6">
    <location>
        <begin position="56"/>
        <end position="80"/>
    </location>
</feature>
<dbReference type="Proteomes" id="UP001447188">
    <property type="component" value="Unassembled WGS sequence"/>
</dbReference>